<dbReference type="InterPro" id="IPR018511">
    <property type="entry name" value="Hemolysin-typ_Ca-bd_CS"/>
</dbReference>
<sequence length="758" mass="77205">MVYTKQLLARHDGFAFTEADAEADGFPLGDFTVNSGTSGSHFGAKVTALADGGMAVVWISYDPDIDDDNGGIALRIFGADGQPVGDDIAVNTIKEGLQREAKVLQLQDGSLVVVWKSPSDETEGDIYAQRFSLEGERLGEEFVVHDDLQGQQVQPVLVALDDGGFMVLWADDLADGSGRGIAGRTFDENGGATSEIFLVNQHTDNSQAVPAATKLEDGSIAVVWQSLDPAVNRDEWGIALRLIDQQGNPVTGESRVNDITETLQVVPTVAPLADGGFVVVWESRVADGVGNFGYADHDVKARVFDASGDAVSDEIAVAQNTENSQARTSVVGLEDGGFVVVWRSFDQEVDGDGAAIAARQFSASGDPVDGEFRVNVAGESDQRYPNSAILADGSIAVAWQNLRGSNGIEISARILVPDQNGEYAYIDRLIAGTEADDTLSGSDNAERLLGETGDDVLSGGNGDDTVEGGDGNDRLDGGLGNDLLKAGDHDDTLRGADGADTLLGGGGNDQLWAGAGDTGDDVMNGGEGKDIIGGGAGNDKLVGGTGADIVFGGSGDDTLIGGASKNSTETAANQLWSGGGNDLIYGGGGRDALGGGDNNDEIHGGGGNDVIYAGKTGADSLYGDGGNDIIFGGSEDDLIEGGDGADELYGGAGDDVVAGDAGSDTLYGGGGNDTLTGGAGDDTLRPGDGLDMLVFAAGDGADQVDGFTMGDDTLDLSATTTDFTDLASVQAAATDTEGGVLIDLGGGDSLLLTGLTVA</sequence>
<evidence type="ECO:0000313" key="4">
    <source>
        <dbReference type="EMBL" id="SDE75157.1"/>
    </source>
</evidence>
<evidence type="ECO:0000256" key="1">
    <source>
        <dbReference type="ARBA" id="ARBA00004613"/>
    </source>
</evidence>
<dbReference type="InterPro" id="IPR011049">
    <property type="entry name" value="Serralysin-like_metalloprot_C"/>
</dbReference>
<dbReference type="EMBL" id="FNAK01000012">
    <property type="protein sequence ID" value="SDE75157.1"/>
    <property type="molecule type" value="Genomic_DNA"/>
</dbReference>
<dbReference type="PROSITE" id="PS00330">
    <property type="entry name" value="HEMOLYSIN_CALCIUM"/>
    <property type="match status" value="2"/>
</dbReference>
<evidence type="ECO:0000256" key="3">
    <source>
        <dbReference type="SAM" id="MobiDB-lite"/>
    </source>
</evidence>
<comment type="subcellular location">
    <subcellularLocation>
        <location evidence="1">Secreted</location>
    </subcellularLocation>
</comment>
<dbReference type="OrthoDB" id="9773411at2"/>
<dbReference type="RefSeq" id="WP_139167700.1">
    <property type="nucleotide sequence ID" value="NZ_FNAK01000012.1"/>
</dbReference>
<dbReference type="Proteomes" id="UP000183685">
    <property type="component" value="Unassembled WGS sequence"/>
</dbReference>
<dbReference type="PRINTS" id="PR00313">
    <property type="entry name" value="CABNDNGRPT"/>
</dbReference>
<dbReference type="InterPro" id="IPR050557">
    <property type="entry name" value="RTX_toxin/Mannuronan_C5-epim"/>
</dbReference>
<dbReference type="PANTHER" id="PTHR38340">
    <property type="entry name" value="S-LAYER PROTEIN"/>
    <property type="match status" value="1"/>
</dbReference>
<dbReference type="PANTHER" id="PTHR38340:SF1">
    <property type="entry name" value="S-LAYER PROTEIN"/>
    <property type="match status" value="1"/>
</dbReference>
<feature type="non-terminal residue" evidence="4">
    <location>
        <position position="758"/>
    </location>
</feature>
<gene>
    <name evidence="4" type="ORF">SAMN04488071_3726</name>
</gene>
<dbReference type="GO" id="GO:0005576">
    <property type="term" value="C:extracellular region"/>
    <property type="evidence" value="ECO:0007669"/>
    <property type="project" value="UniProtKB-SubCell"/>
</dbReference>
<feature type="region of interest" description="Disordered" evidence="3">
    <location>
        <begin position="436"/>
        <end position="483"/>
    </location>
</feature>
<dbReference type="STRING" id="637679.GCA_001550055_01661"/>
<dbReference type="Pfam" id="PF00353">
    <property type="entry name" value="HemolysinCabind"/>
    <property type="match status" value="6"/>
</dbReference>
<dbReference type="GO" id="GO:0005509">
    <property type="term" value="F:calcium ion binding"/>
    <property type="evidence" value="ECO:0007669"/>
    <property type="project" value="InterPro"/>
</dbReference>
<dbReference type="Gene3D" id="2.150.10.10">
    <property type="entry name" value="Serralysin-like metalloprotease, C-terminal"/>
    <property type="match status" value="4"/>
</dbReference>
<evidence type="ECO:0000256" key="2">
    <source>
        <dbReference type="ARBA" id="ARBA00022525"/>
    </source>
</evidence>
<accession>A0A1G7FH61</accession>
<dbReference type="AlphaFoldDB" id="A0A1G7FH61"/>
<keyword evidence="5" id="KW-1185">Reference proteome</keyword>
<dbReference type="SUPFAM" id="SSF51120">
    <property type="entry name" value="beta-Roll"/>
    <property type="match status" value="2"/>
</dbReference>
<evidence type="ECO:0000313" key="5">
    <source>
        <dbReference type="Proteomes" id="UP000183685"/>
    </source>
</evidence>
<protein>
    <submittedName>
        <fullName evidence="4">Hemolysin-type calcium-binding repeat-containing protein</fullName>
    </submittedName>
</protein>
<organism evidence="4 5">
    <name type="scientific">Kordiimonas lacus</name>
    <dbReference type="NCBI Taxonomy" id="637679"/>
    <lineage>
        <taxon>Bacteria</taxon>
        <taxon>Pseudomonadati</taxon>
        <taxon>Pseudomonadota</taxon>
        <taxon>Alphaproteobacteria</taxon>
        <taxon>Kordiimonadales</taxon>
        <taxon>Kordiimonadaceae</taxon>
        <taxon>Kordiimonas</taxon>
    </lineage>
</organism>
<dbReference type="InterPro" id="IPR001343">
    <property type="entry name" value="Hemolysn_Ca-bd"/>
</dbReference>
<keyword evidence="2" id="KW-0964">Secreted</keyword>
<proteinExistence type="predicted"/>
<reference evidence="4 5" key="1">
    <citation type="submission" date="2016-10" db="EMBL/GenBank/DDBJ databases">
        <authorList>
            <person name="de Groot N.N."/>
        </authorList>
    </citation>
    <scope>NUCLEOTIDE SEQUENCE [LARGE SCALE GENOMIC DNA]</scope>
    <source>
        <strain evidence="4 5">CGMCC 1.9109</strain>
    </source>
</reference>
<name>A0A1G7FH61_9PROT</name>